<comment type="similarity">
    <text evidence="5">Belongs to the GRAS family.</text>
</comment>
<gene>
    <name evidence="7" type="ORF">CJ030_MR5G017608</name>
</gene>
<evidence type="ECO:0000256" key="4">
    <source>
        <dbReference type="ARBA" id="ARBA00023242"/>
    </source>
</evidence>
<dbReference type="Pfam" id="PF03514">
    <property type="entry name" value="GRAS"/>
    <property type="match status" value="1"/>
</dbReference>
<feature type="short sequence motif" description="VHIID" evidence="5">
    <location>
        <begin position="299"/>
        <end position="303"/>
    </location>
</feature>
<feature type="compositionally biased region" description="Polar residues" evidence="6">
    <location>
        <begin position="8"/>
        <end position="37"/>
    </location>
</feature>
<dbReference type="PROSITE" id="PS50985">
    <property type="entry name" value="GRAS"/>
    <property type="match status" value="1"/>
</dbReference>
<evidence type="ECO:0000256" key="3">
    <source>
        <dbReference type="ARBA" id="ARBA00023163"/>
    </source>
</evidence>
<sequence length="563" mass="62988">MRVPVTPPQSNQSANPKPVPCNNTARNLGFHSPSNSPNLCYEPTSVLDLRRSPSPATEKPASATEISALPEVLSSRPCPDSSFLPKKETEDPLEWDEHVLHNLDWDSIIKELGLHDDPAPARKSVLQFNHCEPQLPHLPELPQSQPFDPTQFDHTDFNLSEVYSSQALGHNLNSFDLAHDFHHIGLNGFETVEDLLRAAECFDSNQLQLAQAILERLNPRLRYPLGKPLQRAAFYFKEALQTLLATAGSDRTARLSPWSEIVQTIRTYKAFSRISPIPLFSNFTTNQALLEALHGSNFIHIVDFDIGLGGQYASFMKEISDRSAEPCKANNPPFLRVTAIVPEEYAIESRLIKENLSQFAQELKIRLQVDFVLFRTFEVISFKAIKFMEGEKTALVLSPTIFRRLSSTNNNNIAAFVGDLRRVSPSVVVFADSEGWTEGAGTASFRRNFVNSLEFYSLMFESLDAAVGGGGCGGDWIRKIETVLLRPRILAAVEAAGRRVPPWREVFCGAGMRPVQLSQFADFQAECLLGEVHVRGFQVAKRQAELVLCWHERPMVSTSAWRC</sequence>
<dbReference type="PANTHER" id="PTHR31636">
    <property type="entry name" value="OSJNBA0084A10.13 PROTEIN-RELATED"/>
    <property type="match status" value="1"/>
</dbReference>
<feature type="region of interest" description="Disordered" evidence="6">
    <location>
        <begin position="1"/>
        <end position="37"/>
    </location>
</feature>
<feature type="region of interest" description="Disordered" evidence="6">
    <location>
        <begin position="49"/>
        <end position="87"/>
    </location>
</feature>
<keyword evidence="4" id="KW-0539">Nucleus</keyword>
<feature type="region of interest" description="Leucine repeat I (LRI)" evidence="5">
    <location>
        <begin position="189"/>
        <end position="249"/>
    </location>
</feature>
<evidence type="ECO:0000256" key="1">
    <source>
        <dbReference type="ARBA" id="ARBA00004123"/>
    </source>
</evidence>
<evidence type="ECO:0000256" key="6">
    <source>
        <dbReference type="SAM" id="MobiDB-lite"/>
    </source>
</evidence>
<evidence type="ECO:0000256" key="5">
    <source>
        <dbReference type="PROSITE-ProRule" id="PRU01191"/>
    </source>
</evidence>
<dbReference type="OrthoDB" id="764992at2759"/>
<evidence type="ECO:0000256" key="2">
    <source>
        <dbReference type="ARBA" id="ARBA00023015"/>
    </source>
</evidence>
<keyword evidence="2" id="KW-0805">Transcription regulation</keyword>
<dbReference type="Proteomes" id="UP000516437">
    <property type="component" value="Chromosome 5"/>
</dbReference>
<comment type="caution">
    <text evidence="5">Lacks conserved residue(s) required for the propagation of feature annotation.</text>
</comment>
<evidence type="ECO:0000313" key="8">
    <source>
        <dbReference type="Proteomes" id="UP000516437"/>
    </source>
</evidence>
<dbReference type="AlphaFoldDB" id="A0A6A1VVC7"/>
<dbReference type="InterPro" id="IPR005202">
    <property type="entry name" value="TF_GRAS"/>
</dbReference>
<reference evidence="7 8" key="1">
    <citation type="journal article" date="2019" name="Plant Biotechnol. J.">
        <title>The red bayberry genome and genetic basis of sex determination.</title>
        <authorList>
            <person name="Jia H.M."/>
            <person name="Jia H.J."/>
            <person name="Cai Q.L."/>
            <person name="Wang Y."/>
            <person name="Zhao H.B."/>
            <person name="Yang W.F."/>
            <person name="Wang G.Y."/>
            <person name="Li Y.H."/>
            <person name="Zhan D.L."/>
            <person name="Shen Y.T."/>
            <person name="Niu Q.F."/>
            <person name="Chang L."/>
            <person name="Qiu J."/>
            <person name="Zhao L."/>
            <person name="Xie H.B."/>
            <person name="Fu W.Y."/>
            <person name="Jin J."/>
            <person name="Li X.W."/>
            <person name="Jiao Y."/>
            <person name="Zhou C.C."/>
            <person name="Tu T."/>
            <person name="Chai C.Y."/>
            <person name="Gao J.L."/>
            <person name="Fan L.J."/>
            <person name="van de Weg E."/>
            <person name="Wang J.Y."/>
            <person name="Gao Z.S."/>
        </authorList>
    </citation>
    <scope>NUCLEOTIDE SEQUENCE [LARGE SCALE GENOMIC DNA]</scope>
    <source>
        <tissue evidence="7">Leaves</tissue>
    </source>
</reference>
<comment type="subcellular location">
    <subcellularLocation>
        <location evidence="1">Nucleus</location>
    </subcellularLocation>
</comment>
<name>A0A6A1VVC7_9ROSI</name>
<evidence type="ECO:0000313" key="7">
    <source>
        <dbReference type="EMBL" id="KAB1214600.1"/>
    </source>
</evidence>
<proteinExistence type="inferred from homology"/>
<keyword evidence="8" id="KW-1185">Reference proteome</keyword>
<dbReference type="EMBL" id="RXIC02000023">
    <property type="protein sequence ID" value="KAB1214600.1"/>
    <property type="molecule type" value="Genomic_DNA"/>
</dbReference>
<feature type="region of interest" description="Leucine repeat II (LRII)" evidence="5">
    <location>
        <begin position="351"/>
        <end position="383"/>
    </location>
</feature>
<feature type="region of interest" description="SAW" evidence="5">
    <location>
        <begin position="485"/>
        <end position="562"/>
    </location>
</feature>
<dbReference type="GO" id="GO:0005634">
    <property type="term" value="C:nucleus"/>
    <property type="evidence" value="ECO:0007669"/>
    <property type="project" value="UniProtKB-SubCell"/>
</dbReference>
<protein>
    <submittedName>
        <fullName evidence="7">Scarecrow-like protein 15</fullName>
    </submittedName>
</protein>
<organism evidence="7 8">
    <name type="scientific">Morella rubra</name>
    <name type="common">Chinese bayberry</name>
    <dbReference type="NCBI Taxonomy" id="262757"/>
    <lineage>
        <taxon>Eukaryota</taxon>
        <taxon>Viridiplantae</taxon>
        <taxon>Streptophyta</taxon>
        <taxon>Embryophyta</taxon>
        <taxon>Tracheophyta</taxon>
        <taxon>Spermatophyta</taxon>
        <taxon>Magnoliopsida</taxon>
        <taxon>eudicotyledons</taxon>
        <taxon>Gunneridae</taxon>
        <taxon>Pentapetalae</taxon>
        <taxon>rosids</taxon>
        <taxon>fabids</taxon>
        <taxon>Fagales</taxon>
        <taxon>Myricaceae</taxon>
        <taxon>Morella</taxon>
    </lineage>
</organism>
<accession>A0A6A1VVC7</accession>
<comment type="caution">
    <text evidence="7">The sequence shown here is derived from an EMBL/GenBank/DDBJ whole genome shotgun (WGS) entry which is preliminary data.</text>
</comment>
<keyword evidence="3" id="KW-0804">Transcription</keyword>